<dbReference type="Proteomes" id="UP000465302">
    <property type="component" value="Unassembled WGS sequence"/>
</dbReference>
<evidence type="ECO:0000313" key="6">
    <source>
        <dbReference type="Proteomes" id="UP000465302"/>
    </source>
</evidence>
<dbReference type="RefSeq" id="WP_097943862.1">
    <property type="nucleotide sequence ID" value="NZ_BLKS01000002.1"/>
</dbReference>
<evidence type="ECO:0000313" key="3">
    <source>
        <dbReference type="EMBL" id="GFG54746.1"/>
    </source>
</evidence>
<dbReference type="GO" id="GO:0043161">
    <property type="term" value="P:proteasome-mediated ubiquitin-dependent protein catabolic process"/>
    <property type="evidence" value="ECO:0007669"/>
    <property type="project" value="TreeGrafter"/>
</dbReference>
<accession>A0A2A7MQB4</accession>
<keyword evidence="1" id="KW-0677">Repeat</keyword>
<dbReference type="GO" id="GO:0061630">
    <property type="term" value="F:ubiquitin protein ligase activity"/>
    <property type="evidence" value="ECO:0007669"/>
    <property type="project" value="TreeGrafter"/>
</dbReference>
<evidence type="ECO:0008006" key="7">
    <source>
        <dbReference type="Google" id="ProtNLM"/>
    </source>
</evidence>
<dbReference type="PANTHER" id="PTHR24104:SF25">
    <property type="entry name" value="PROTEIN LIN-41"/>
    <property type="match status" value="1"/>
</dbReference>
<dbReference type="Pfam" id="PF01436">
    <property type="entry name" value="NHL"/>
    <property type="match status" value="1"/>
</dbReference>
<evidence type="ECO:0000256" key="1">
    <source>
        <dbReference type="ARBA" id="ARBA00022737"/>
    </source>
</evidence>
<dbReference type="GO" id="GO:0000209">
    <property type="term" value="P:protein polyubiquitination"/>
    <property type="evidence" value="ECO:0007669"/>
    <property type="project" value="TreeGrafter"/>
</dbReference>
<evidence type="ECO:0000313" key="4">
    <source>
        <dbReference type="EMBL" id="PEG33864.1"/>
    </source>
</evidence>
<name>A0A2A7MQB4_MYCAG</name>
<dbReference type="InterPro" id="IPR001258">
    <property type="entry name" value="NHL_repeat"/>
</dbReference>
<reference evidence="4 5" key="1">
    <citation type="submission" date="2017-10" db="EMBL/GenBank/DDBJ databases">
        <title>The new phylogeny of genus Mycobacterium.</title>
        <authorList>
            <person name="Tortoli E."/>
            <person name="Trovato A."/>
            <person name="Cirillo D.M."/>
        </authorList>
    </citation>
    <scope>NUCLEOTIDE SEQUENCE [LARGE SCALE GENOMIC DNA]</scope>
    <source>
        <strain evidence="4 5">CCUG37673</strain>
    </source>
</reference>
<dbReference type="CDD" id="cd05819">
    <property type="entry name" value="NHL"/>
    <property type="match status" value="1"/>
</dbReference>
<protein>
    <recommendedName>
        <fullName evidence="7">NHL repeat-containing protein</fullName>
    </recommendedName>
</protein>
<evidence type="ECO:0000256" key="2">
    <source>
        <dbReference type="SAM" id="MobiDB-lite"/>
    </source>
</evidence>
<organism evidence="4 5">
    <name type="scientific">Mycolicibacterium agri</name>
    <name type="common">Mycobacterium agri</name>
    <dbReference type="NCBI Taxonomy" id="36811"/>
    <lineage>
        <taxon>Bacteria</taxon>
        <taxon>Bacillati</taxon>
        <taxon>Actinomycetota</taxon>
        <taxon>Actinomycetes</taxon>
        <taxon>Mycobacteriales</taxon>
        <taxon>Mycobacteriaceae</taxon>
        <taxon>Mycolicibacterium</taxon>
    </lineage>
</organism>
<evidence type="ECO:0000313" key="5">
    <source>
        <dbReference type="Proteomes" id="UP000220914"/>
    </source>
</evidence>
<dbReference type="Proteomes" id="UP000220914">
    <property type="component" value="Unassembled WGS sequence"/>
</dbReference>
<dbReference type="EMBL" id="BLKS01000002">
    <property type="protein sequence ID" value="GFG54746.1"/>
    <property type="molecule type" value="Genomic_DNA"/>
</dbReference>
<comment type="caution">
    <text evidence="4">The sequence shown here is derived from an EMBL/GenBank/DDBJ whole genome shotgun (WGS) entry which is preliminary data.</text>
</comment>
<reference evidence="3" key="3">
    <citation type="submission" date="2020-02" db="EMBL/GenBank/DDBJ databases">
        <authorList>
            <person name="Matsumoto Y."/>
            <person name="Motooka D."/>
            <person name="Nakamura S."/>
        </authorList>
    </citation>
    <scope>NUCLEOTIDE SEQUENCE</scope>
    <source>
        <strain evidence="3">JCM 6377</strain>
    </source>
</reference>
<proteinExistence type="predicted"/>
<dbReference type="InterPro" id="IPR011042">
    <property type="entry name" value="6-blade_b-propeller_TolB-like"/>
</dbReference>
<dbReference type="AlphaFoldDB" id="A0A2A7MQB4"/>
<gene>
    <name evidence="4" type="ORF">CQY20_28490</name>
    <name evidence="3" type="ORF">MAGR_61870</name>
</gene>
<keyword evidence="5" id="KW-1185">Reference proteome</keyword>
<dbReference type="Gene3D" id="2.120.10.30">
    <property type="entry name" value="TolB, C-terminal domain"/>
    <property type="match status" value="2"/>
</dbReference>
<dbReference type="InterPro" id="IPR050952">
    <property type="entry name" value="TRIM-NHL_E3_ligases"/>
</dbReference>
<sequence length="398" mass="42677">MSRQLTVRLTRPGSAPPPTESAGADLTGGWSPHVWLGAPAPGGLALPAATPTMAWMYSPRGVFVNDDHLVVADSGNHRVLIWHGVPVDDEQPADVVLGQPDGTTEARSGGDRGPDNGMNLPTGVLIHHGRLLVADAWHHRILVWDTIPEASDTPPDFVLGQPDRTTVEPNAGGDCSAGSLYWPFGIALIGSRFWITDTGNRRVLGWDDGIPEPGQPADIVLGQPDATHREENRGSAVNASSFRWPHSLAGHRDLLLVADAGDHRVLGWSPHPANDRPADLLLGQPDFAIAQEWPYAPQQADRFRFPYCVALDQSDSGAQILAVADTANNRVLLWDGVPADGRGADAVLAQPTFSANGENRWSAVGRDTLCWPYGICLSGDLLAVADSGNNRVVLWRRS</sequence>
<reference evidence="3 6" key="2">
    <citation type="journal article" date="2019" name="Emerg. Microbes Infect.">
        <title>Comprehensive subspecies identification of 175 nontuberculous mycobacteria species based on 7547 genomic profiles.</title>
        <authorList>
            <person name="Matsumoto Y."/>
            <person name="Kinjo T."/>
            <person name="Motooka D."/>
            <person name="Nabeya D."/>
            <person name="Jung N."/>
            <person name="Uechi K."/>
            <person name="Horii T."/>
            <person name="Iida T."/>
            <person name="Fujita J."/>
            <person name="Nakamura S."/>
        </authorList>
    </citation>
    <scope>NUCLEOTIDE SEQUENCE [LARGE SCALE GENOMIC DNA]</scope>
    <source>
        <strain evidence="3 6">JCM 6377</strain>
    </source>
</reference>
<dbReference type="SUPFAM" id="SSF101898">
    <property type="entry name" value="NHL repeat"/>
    <property type="match status" value="1"/>
</dbReference>
<dbReference type="PANTHER" id="PTHR24104">
    <property type="entry name" value="E3 UBIQUITIN-PROTEIN LIGASE NHLRC1-RELATED"/>
    <property type="match status" value="1"/>
</dbReference>
<dbReference type="GO" id="GO:0008270">
    <property type="term" value="F:zinc ion binding"/>
    <property type="evidence" value="ECO:0007669"/>
    <property type="project" value="UniProtKB-KW"/>
</dbReference>
<feature type="region of interest" description="Disordered" evidence="2">
    <location>
        <begin position="1"/>
        <end position="26"/>
    </location>
</feature>
<dbReference type="OrthoDB" id="9811352at2"/>
<dbReference type="EMBL" id="PDCP01000088">
    <property type="protein sequence ID" value="PEG33864.1"/>
    <property type="molecule type" value="Genomic_DNA"/>
</dbReference>